<dbReference type="EMBL" id="JBHSIT010000007">
    <property type="protein sequence ID" value="MFC4910519.1"/>
    <property type="molecule type" value="Genomic_DNA"/>
</dbReference>
<dbReference type="InterPro" id="IPR036390">
    <property type="entry name" value="WH_DNA-bd_sf"/>
</dbReference>
<evidence type="ECO:0000256" key="2">
    <source>
        <dbReference type="ARBA" id="ARBA00023125"/>
    </source>
</evidence>
<evidence type="ECO:0000313" key="6">
    <source>
        <dbReference type="Proteomes" id="UP001595872"/>
    </source>
</evidence>
<dbReference type="SMART" id="SM00866">
    <property type="entry name" value="UTRA"/>
    <property type="match status" value="1"/>
</dbReference>
<dbReference type="InterPro" id="IPR000524">
    <property type="entry name" value="Tscrpt_reg_HTH_GntR"/>
</dbReference>
<evidence type="ECO:0000259" key="4">
    <source>
        <dbReference type="PROSITE" id="PS50949"/>
    </source>
</evidence>
<protein>
    <submittedName>
        <fullName evidence="5">GntR family transcriptional regulator</fullName>
    </submittedName>
</protein>
<gene>
    <name evidence="5" type="ORF">ACFPCY_24610</name>
</gene>
<keyword evidence="6" id="KW-1185">Reference proteome</keyword>
<evidence type="ECO:0000256" key="3">
    <source>
        <dbReference type="ARBA" id="ARBA00023163"/>
    </source>
</evidence>
<dbReference type="InterPro" id="IPR036388">
    <property type="entry name" value="WH-like_DNA-bd_sf"/>
</dbReference>
<dbReference type="PROSITE" id="PS50949">
    <property type="entry name" value="HTH_GNTR"/>
    <property type="match status" value="1"/>
</dbReference>
<dbReference type="InterPro" id="IPR028978">
    <property type="entry name" value="Chorismate_lyase_/UTRA_dom_sf"/>
</dbReference>
<organism evidence="5 6">
    <name type="scientific">Actinomadura gamaensis</name>
    <dbReference type="NCBI Taxonomy" id="1763541"/>
    <lineage>
        <taxon>Bacteria</taxon>
        <taxon>Bacillati</taxon>
        <taxon>Actinomycetota</taxon>
        <taxon>Actinomycetes</taxon>
        <taxon>Streptosporangiales</taxon>
        <taxon>Thermomonosporaceae</taxon>
        <taxon>Actinomadura</taxon>
    </lineage>
</organism>
<dbReference type="PANTHER" id="PTHR44846">
    <property type="entry name" value="MANNOSYL-D-GLYCERATE TRANSPORT/METABOLISM SYSTEM REPRESSOR MNGR-RELATED"/>
    <property type="match status" value="1"/>
</dbReference>
<dbReference type="CDD" id="cd07377">
    <property type="entry name" value="WHTH_GntR"/>
    <property type="match status" value="1"/>
</dbReference>
<dbReference type="SMART" id="SM00345">
    <property type="entry name" value="HTH_GNTR"/>
    <property type="match status" value="1"/>
</dbReference>
<sequence>MPARYAEIAADLHRRIRTGDLRPGQRLPTERELALHYDASRNTIRDAVLRLRGLRLLESRHGLGTFVLPPPVLFPTTLTPRDGSGGGDGPAWRAEASRHNRVARADTVVVEVLQADGETAAALDVPEGEPLLARHQRRYLSRGPGTSASGDMDGDSDVPWLIQTTYYPLAFAERGAFRLLRAEEIEEGSVAYVQDALGIRQARYCDTIHVRPPEKDEIDFFGLPAEGTVPVFVQRRTSWSQEGRPFRYTVTVYPTDRNQLVIEAELGSDGA</sequence>
<reference evidence="6" key="1">
    <citation type="journal article" date="2019" name="Int. J. Syst. Evol. Microbiol.">
        <title>The Global Catalogue of Microorganisms (GCM) 10K type strain sequencing project: providing services to taxonomists for standard genome sequencing and annotation.</title>
        <authorList>
            <consortium name="The Broad Institute Genomics Platform"/>
            <consortium name="The Broad Institute Genome Sequencing Center for Infectious Disease"/>
            <person name="Wu L."/>
            <person name="Ma J."/>
        </authorList>
    </citation>
    <scope>NUCLEOTIDE SEQUENCE [LARGE SCALE GENOMIC DNA]</scope>
    <source>
        <strain evidence="6">KLKA75</strain>
    </source>
</reference>
<proteinExistence type="predicted"/>
<dbReference type="RefSeq" id="WP_378258935.1">
    <property type="nucleotide sequence ID" value="NZ_JBHSIT010000007.1"/>
</dbReference>
<feature type="domain" description="HTH gntR-type" evidence="4">
    <location>
        <begin position="2"/>
        <end position="70"/>
    </location>
</feature>
<dbReference type="InterPro" id="IPR050679">
    <property type="entry name" value="Bact_HTH_transcr_reg"/>
</dbReference>
<dbReference type="Gene3D" id="3.40.1410.10">
    <property type="entry name" value="Chorismate lyase-like"/>
    <property type="match status" value="1"/>
</dbReference>
<dbReference type="PANTHER" id="PTHR44846:SF17">
    <property type="entry name" value="GNTR-FAMILY TRANSCRIPTIONAL REGULATOR"/>
    <property type="match status" value="1"/>
</dbReference>
<evidence type="ECO:0000313" key="5">
    <source>
        <dbReference type="EMBL" id="MFC4910519.1"/>
    </source>
</evidence>
<keyword evidence="1" id="KW-0805">Transcription regulation</keyword>
<dbReference type="SUPFAM" id="SSF46785">
    <property type="entry name" value="Winged helix' DNA-binding domain"/>
    <property type="match status" value="1"/>
</dbReference>
<comment type="caution">
    <text evidence="5">The sequence shown here is derived from an EMBL/GenBank/DDBJ whole genome shotgun (WGS) entry which is preliminary data.</text>
</comment>
<dbReference type="Gene3D" id="1.10.10.10">
    <property type="entry name" value="Winged helix-like DNA-binding domain superfamily/Winged helix DNA-binding domain"/>
    <property type="match status" value="1"/>
</dbReference>
<evidence type="ECO:0000256" key="1">
    <source>
        <dbReference type="ARBA" id="ARBA00023015"/>
    </source>
</evidence>
<accession>A0ABV9U3V2</accession>
<keyword evidence="2" id="KW-0238">DNA-binding</keyword>
<dbReference type="SUPFAM" id="SSF64288">
    <property type="entry name" value="Chorismate lyase-like"/>
    <property type="match status" value="1"/>
</dbReference>
<dbReference type="Pfam" id="PF07702">
    <property type="entry name" value="UTRA"/>
    <property type="match status" value="1"/>
</dbReference>
<name>A0ABV9U3V2_9ACTN</name>
<dbReference type="Proteomes" id="UP001595872">
    <property type="component" value="Unassembled WGS sequence"/>
</dbReference>
<dbReference type="Pfam" id="PF00392">
    <property type="entry name" value="GntR"/>
    <property type="match status" value="1"/>
</dbReference>
<dbReference type="InterPro" id="IPR011663">
    <property type="entry name" value="UTRA"/>
</dbReference>
<keyword evidence="3" id="KW-0804">Transcription</keyword>